<dbReference type="InterPro" id="IPR017896">
    <property type="entry name" value="4Fe4S_Fe-S-bd"/>
</dbReference>
<gene>
    <name evidence="3" type="ORF">B9J98_06570</name>
</gene>
<dbReference type="Pfam" id="PF02754">
    <property type="entry name" value="CCG"/>
    <property type="match status" value="2"/>
</dbReference>
<dbReference type="InterPro" id="IPR004017">
    <property type="entry name" value="Cys_rich_dom"/>
</dbReference>
<evidence type="ECO:0000313" key="3">
    <source>
        <dbReference type="EMBL" id="PUA31419.1"/>
    </source>
</evidence>
<dbReference type="SUPFAM" id="SSF46548">
    <property type="entry name" value="alpha-helical ferredoxin"/>
    <property type="match status" value="1"/>
</dbReference>
<dbReference type="EMBL" id="NDWU01000018">
    <property type="protein sequence ID" value="PUA31419.1"/>
    <property type="molecule type" value="Genomic_DNA"/>
</dbReference>
<dbReference type="PROSITE" id="PS51379">
    <property type="entry name" value="4FE4S_FER_2"/>
    <property type="match status" value="1"/>
</dbReference>
<dbReference type="PROSITE" id="PS00198">
    <property type="entry name" value="4FE4S_FER_1"/>
    <property type="match status" value="2"/>
</dbReference>
<dbReference type="PANTHER" id="PTHR43255:SF2">
    <property type="entry name" value="HETERODISULFIDE REDUCTASE RELATED PROTEIN"/>
    <property type="match status" value="1"/>
</dbReference>
<dbReference type="PANTHER" id="PTHR43255">
    <property type="entry name" value="IRON-SULFUR-BINDING OXIDOREDUCTASE FADF-RELATED-RELATED"/>
    <property type="match status" value="1"/>
</dbReference>
<dbReference type="InterPro" id="IPR009051">
    <property type="entry name" value="Helical_ferredxn"/>
</dbReference>
<evidence type="ECO:0000313" key="4">
    <source>
        <dbReference type="Proteomes" id="UP000244066"/>
    </source>
</evidence>
<dbReference type="Pfam" id="PF13183">
    <property type="entry name" value="Fer4_8"/>
    <property type="match status" value="1"/>
</dbReference>
<dbReference type="InterPro" id="IPR051460">
    <property type="entry name" value="HdrC_iron-sulfur_subunit"/>
</dbReference>
<dbReference type="AlphaFoldDB" id="A0A2R7Y1V2"/>
<sequence length="426" mass="47226">MVGKSLDALMKKIRFCEHCGFCRSVCPFLEASNMEESVGPRGRKTLFQLLLEGTVQPTPRLAQKFYMCGVCRACAVKCPQGIDTSEISVQARHMIIKANALNPFMRKVADSLVTGVKEGDIFGSAATKAKWAEDLGLPRNSDTVLFASCMDSSMAYGELLVNMLETFGWAENTLMSLSSRIQSLGVTKFLDALLEGKHRFYRNSLANTAKLLKMLNVDFSYMGNDEPCCGAALHTYGLLDEFAEHAKKVYKILKERGVKRLIVHNPICGGVLKDEYPSYVEGWDIEVKHVTEVLAEVIENNGIDLRFPEPAKVVFHDPCYLARFMNVVDEPRVVLKAIENLELVEPPNNRRETKCCGGGGVELIYRDVATRASVNRVSELNVGNPDIISSCCPVCALMIKKGIKNLRLKAKYMDIVDIVVASTGLH</sequence>
<proteinExistence type="inferred from homology"/>
<organism evidence="3 4">
    <name type="scientific">Candidatus Terraquivivens tikiterensis</name>
    <dbReference type="NCBI Taxonomy" id="1980982"/>
    <lineage>
        <taxon>Archaea</taxon>
        <taxon>Nitrososphaerota</taxon>
        <taxon>Candidatus Wolframiiraptoraceae</taxon>
        <taxon>Candidatus Terraquivivens</taxon>
    </lineage>
</organism>
<dbReference type="GO" id="GO:0016491">
    <property type="term" value="F:oxidoreductase activity"/>
    <property type="evidence" value="ECO:0007669"/>
    <property type="project" value="UniProtKB-ARBA"/>
</dbReference>
<evidence type="ECO:0000259" key="2">
    <source>
        <dbReference type="PROSITE" id="PS51379"/>
    </source>
</evidence>
<dbReference type="GO" id="GO:0005886">
    <property type="term" value="C:plasma membrane"/>
    <property type="evidence" value="ECO:0007669"/>
    <property type="project" value="TreeGrafter"/>
</dbReference>
<name>A0A2R7Y1V2_9ARCH</name>
<comment type="similarity">
    <text evidence="1">Belongs to the HdrC family.</text>
</comment>
<dbReference type="InterPro" id="IPR017900">
    <property type="entry name" value="4Fe4S_Fe_S_CS"/>
</dbReference>
<comment type="caution">
    <text evidence="3">The sequence shown here is derived from an EMBL/GenBank/DDBJ whole genome shotgun (WGS) entry which is preliminary data.</text>
</comment>
<accession>A0A2R7Y1V2</accession>
<dbReference type="GO" id="GO:0051536">
    <property type="term" value="F:iron-sulfur cluster binding"/>
    <property type="evidence" value="ECO:0007669"/>
    <property type="project" value="InterPro"/>
</dbReference>
<dbReference type="Gene3D" id="1.10.1060.10">
    <property type="entry name" value="Alpha-helical ferredoxin"/>
    <property type="match status" value="1"/>
</dbReference>
<feature type="domain" description="4Fe-4S ferredoxin-type" evidence="2">
    <location>
        <begin position="6"/>
        <end position="37"/>
    </location>
</feature>
<reference evidence="3 4" key="1">
    <citation type="submission" date="2017-04" db="EMBL/GenBank/DDBJ databases">
        <title>Draft Aigarchaeota genome from a New Zealand hot spring.</title>
        <authorList>
            <person name="Reysenbach A.-L."/>
            <person name="Donaho J.A."/>
            <person name="Gerhart J."/>
            <person name="Kelley J.F."/>
            <person name="Kouba K."/>
            <person name="Podar M."/>
            <person name="Stott M."/>
        </authorList>
    </citation>
    <scope>NUCLEOTIDE SEQUENCE [LARGE SCALE GENOMIC DNA]</scope>
    <source>
        <strain evidence="3">NZ13_MG1</strain>
    </source>
</reference>
<dbReference type="Proteomes" id="UP000244066">
    <property type="component" value="Unassembled WGS sequence"/>
</dbReference>
<protein>
    <recommendedName>
        <fullName evidence="2">4Fe-4S ferredoxin-type domain-containing protein</fullName>
    </recommendedName>
</protein>
<evidence type="ECO:0000256" key="1">
    <source>
        <dbReference type="ARBA" id="ARBA00007097"/>
    </source>
</evidence>